<dbReference type="Pfam" id="PF12907">
    <property type="entry name" value="zf-met2"/>
    <property type="match status" value="1"/>
</dbReference>
<comment type="caution">
    <text evidence="4">The sequence shown here is derived from an EMBL/GenBank/DDBJ whole genome shotgun (WGS) entry which is preliminary data.</text>
</comment>
<dbReference type="SUPFAM" id="SSF118359">
    <property type="entry name" value="Expressed protein At2g23090/F21P24.15"/>
    <property type="match status" value="1"/>
</dbReference>
<organism evidence="4 5">
    <name type="scientific">Polyrhizophydium stewartii</name>
    <dbReference type="NCBI Taxonomy" id="2732419"/>
    <lineage>
        <taxon>Eukaryota</taxon>
        <taxon>Fungi</taxon>
        <taxon>Fungi incertae sedis</taxon>
        <taxon>Chytridiomycota</taxon>
        <taxon>Chytridiomycota incertae sedis</taxon>
        <taxon>Chytridiomycetes</taxon>
        <taxon>Rhizophydiales</taxon>
        <taxon>Rhizophydiales incertae sedis</taxon>
        <taxon>Polyrhizophydium</taxon>
    </lineage>
</organism>
<proteinExistence type="predicted"/>
<protein>
    <submittedName>
        <fullName evidence="4">Uncharacterized protein</fullName>
    </submittedName>
</protein>
<dbReference type="Pfam" id="PF04419">
    <property type="entry name" value="SERF-like_N"/>
    <property type="match status" value="1"/>
</dbReference>
<feature type="domain" description="At2g23090-like zinc-binding" evidence="3">
    <location>
        <begin position="36"/>
        <end position="72"/>
    </location>
</feature>
<evidence type="ECO:0000313" key="4">
    <source>
        <dbReference type="EMBL" id="KAL2914554.1"/>
    </source>
</evidence>
<sequence length="75" mass="8217">MGNGAKAAMRRERSDKDGKGSAKSQLKSNQAAMNIICGICRQTFLQTIKRKALEEHIESKHSGKEFSACFPGFEG</sequence>
<dbReference type="InterPro" id="IPR039713">
    <property type="entry name" value="At2g23090-like"/>
</dbReference>
<evidence type="ECO:0000313" key="5">
    <source>
        <dbReference type="Proteomes" id="UP001527925"/>
    </source>
</evidence>
<dbReference type="InterPro" id="IPR039438">
    <property type="entry name" value="At2g23090-like_Znf"/>
</dbReference>
<keyword evidence="5" id="KW-1185">Reference proteome</keyword>
<evidence type="ECO:0000259" key="3">
    <source>
        <dbReference type="Pfam" id="PF12907"/>
    </source>
</evidence>
<feature type="domain" description="Small EDRK-rich factor-like N-terminal" evidence="2">
    <location>
        <begin position="1"/>
        <end position="34"/>
    </location>
</feature>
<dbReference type="PANTHER" id="PTHR33788:SF1">
    <property type="entry name" value="ZINC-BINDING PROTEIN"/>
    <property type="match status" value="1"/>
</dbReference>
<dbReference type="Proteomes" id="UP001527925">
    <property type="component" value="Unassembled WGS sequence"/>
</dbReference>
<name>A0ABR4N522_9FUNG</name>
<dbReference type="Gene3D" id="4.10.1050.10">
    <property type="entry name" value="At2g23090-like"/>
    <property type="match status" value="1"/>
</dbReference>
<gene>
    <name evidence="4" type="ORF">HK105_205905</name>
</gene>
<dbReference type="PANTHER" id="PTHR33788">
    <property type="entry name" value="OS07G0114300 PROTEIN"/>
    <property type="match status" value="1"/>
</dbReference>
<evidence type="ECO:0000256" key="1">
    <source>
        <dbReference type="SAM" id="MobiDB-lite"/>
    </source>
</evidence>
<accession>A0ABR4N522</accession>
<dbReference type="InterPro" id="IPR007513">
    <property type="entry name" value="SERF-like_N"/>
</dbReference>
<feature type="region of interest" description="Disordered" evidence="1">
    <location>
        <begin position="1"/>
        <end position="27"/>
    </location>
</feature>
<dbReference type="EMBL" id="JADGIZ020000032">
    <property type="protein sequence ID" value="KAL2914554.1"/>
    <property type="molecule type" value="Genomic_DNA"/>
</dbReference>
<dbReference type="InterPro" id="IPR026939">
    <property type="entry name" value="ZNF706/At2g23090_sf"/>
</dbReference>
<feature type="compositionally biased region" description="Basic and acidic residues" evidence="1">
    <location>
        <begin position="9"/>
        <end position="20"/>
    </location>
</feature>
<reference evidence="4 5" key="1">
    <citation type="submission" date="2023-09" db="EMBL/GenBank/DDBJ databases">
        <title>Pangenome analysis of Batrachochytrium dendrobatidis and related Chytrids.</title>
        <authorList>
            <person name="Yacoub M.N."/>
            <person name="Stajich J.E."/>
            <person name="James T.Y."/>
        </authorList>
    </citation>
    <scope>NUCLEOTIDE SEQUENCE [LARGE SCALE GENOMIC DNA]</scope>
    <source>
        <strain evidence="4 5">JEL0888</strain>
    </source>
</reference>
<evidence type="ECO:0000259" key="2">
    <source>
        <dbReference type="Pfam" id="PF04419"/>
    </source>
</evidence>